<protein>
    <submittedName>
        <fullName evidence="3">Uncharacterized protein</fullName>
    </submittedName>
</protein>
<keyword evidence="2" id="KW-0472">Membrane</keyword>
<dbReference type="RefSeq" id="WP_184821092.1">
    <property type="nucleotide sequence ID" value="NZ_JACHMM010000001.1"/>
</dbReference>
<gene>
    <name evidence="3" type="ORF">HD601_001765</name>
</gene>
<keyword evidence="2" id="KW-0812">Transmembrane</keyword>
<name>A0A7W9GNM0_9ACTN</name>
<proteinExistence type="predicted"/>
<organism evidence="3 4">
    <name type="scientific">Jiangella mangrovi</name>
    <dbReference type="NCBI Taxonomy" id="1524084"/>
    <lineage>
        <taxon>Bacteria</taxon>
        <taxon>Bacillati</taxon>
        <taxon>Actinomycetota</taxon>
        <taxon>Actinomycetes</taxon>
        <taxon>Jiangellales</taxon>
        <taxon>Jiangellaceae</taxon>
        <taxon>Jiangella</taxon>
    </lineage>
</organism>
<evidence type="ECO:0000313" key="4">
    <source>
        <dbReference type="Proteomes" id="UP000542813"/>
    </source>
</evidence>
<dbReference type="Proteomes" id="UP000542813">
    <property type="component" value="Unassembled WGS sequence"/>
</dbReference>
<comment type="caution">
    <text evidence="3">The sequence shown here is derived from an EMBL/GenBank/DDBJ whole genome shotgun (WGS) entry which is preliminary data.</text>
</comment>
<keyword evidence="2" id="KW-1133">Transmembrane helix</keyword>
<reference evidence="3 4" key="1">
    <citation type="submission" date="2020-08" db="EMBL/GenBank/DDBJ databases">
        <title>Sequencing the genomes of 1000 actinobacteria strains.</title>
        <authorList>
            <person name="Klenk H.-P."/>
        </authorList>
    </citation>
    <scope>NUCLEOTIDE SEQUENCE [LARGE SCALE GENOMIC DNA]</scope>
    <source>
        <strain evidence="3 4">DSM 102122</strain>
    </source>
</reference>
<evidence type="ECO:0000256" key="2">
    <source>
        <dbReference type="SAM" id="Phobius"/>
    </source>
</evidence>
<sequence length="252" mass="26917">MAEDPDDLETVKYYTRARKFPQLLGRMPDGTKIPGGPYTVQQLIAAIVIIVVGGLTIDTWGVFGVFGNVALLFGTAFGAVFLIGRLPMNGRNPLFALLGLYRVLNAPSSGKYQGRAVKFRRPRRIRHRTNVFLGSLPGTDPWAGLEPGIAAAAGTELPAGLTDGLRRRLERTPPPLPEAPGEPAAPEPVAAPATGPLSGVQALLALLPPDQQDPAPDGRGQAPRVPRTRGPQRTAVRQGNGRYHDTWGEDDA</sequence>
<feature type="transmembrane region" description="Helical" evidence="2">
    <location>
        <begin position="63"/>
        <end position="84"/>
    </location>
</feature>
<keyword evidence="4" id="KW-1185">Reference proteome</keyword>
<evidence type="ECO:0000313" key="3">
    <source>
        <dbReference type="EMBL" id="MBB5787190.1"/>
    </source>
</evidence>
<feature type="transmembrane region" description="Helical" evidence="2">
    <location>
        <begin position="36"/>
        <end position="57"/>
    </location>
</feature>
<feature type="region of interest" description="Disordered" evidence="1">
    <location>
        <begin position="167"/>
        <end position="252"/>
    </location>
</feature>
<feature type="compositionally biased region" description="Pro residues" evidence="1">
    <location>
        <begin position="172"/>
        <end position="186"/>
    </location>
</feature>
<dbReference type="EMBL" id="JACHMM010000001">
    <property type="protein sequence ID" value="MBB5787190.1"/>
    <property type="molecule type" value="Genomic_DNA"/>
</dbReference>
<evidence type="ECO:0000256" key="1">
    <source>
        <dbReference type="SAM" id="MobiDB-lite"/>
    </source>
</evidence>
<feature type="compositionally biased region" description="Low complexity" evidence="1">
    <location>
        <begin position="187"/>
        <end position="217"/>
    </location>
</feature>
<dbReference type="AlphaFoldDB" id="A0A7W9GNM0"/>
<feature type="compositionally biased region" description="Basic and acidic residues" evidence="1">
    <location>
        <begin position="242"/>
        <end position="252"/>
    </location>
</feature>
<accession>A0A7W9GNM0</accession>